<evidence type="ECO:0000313" key="5">
    <source>
        <dbReference type="Proteomes" id="UP000499080"/>
    </source>
</evidence>
<dbReference type="EMBL" id="BGPR01026842">
    <property type="protein sequence ID" value="GBN96863.1"/>
    <property type="molecule type" value="Genomic_DNA"/>
</dbReference>
<dbReference type="EMBL" id="BGPR01027624">
    <property type="protein sequence ID" value="GBN98277.1"/>
    <property type="molecule type" value="Genomic_DNA"/>
</dbReference>
<sequence length="132" mass="15201">MFESNMKERINNTVTITDIKMPVLKVLVSFLYTGKLQNYDFDFLCGLYYASDKYAIIELGQLCVDLLLPKISMENVFRALKLSFSHDIERLKFTAMACIAANIETLVLTNDWKNLLDNQPKIAVEVINFCDF</sequence>
<dbReference type="InterPro" id="IPR000210">
    <property type="entry name" value="BTB/POZ_dom"/>
</dbReference>
<keyword evidence="5" id="KW-1185">Reference proteome</keyword>
<comment type="caution">
    <text evidence="4">The sequence shown here is derived from an EMBL/GenBank/DDBJ whole genome shotgun (WGS) entry which is preliminary data.</text>
</comment>
<name>A0A4Y2TES1_ARAVE</name>
<feature type="domain" description="BTB" evidence="1">
    <location>
        <begin position="1"/>
        <end position="40"/>
    </location>
</feature>
<dbReference type="PANTHER" id="PTHR24413">
    <property type="entry name" value="SPECKLE-TYPE POZ PROTEIN"/>
    <property type="match status" value="1"/>
</dbReference>
<accession>A0A4Y2TES1</accession>
<dbReference type="Gene3D" id="1.25.40.420">
    <property type="match status" value="1"/>
</dbReference>
<dbReference type="InterPro" id="IPR011333">
    <property type="entry name" value="SKP1/BTB/POZ_sf"/>
</dbReference>
<evidence type="ECO:0000313" key="4">
    <source>
        <dbReference type="EMBL" id="GBN98283.1"/>
    </source>
</evidence>
<dbReference type="Proteomes" id="UP000499080">
    <property type="component" value="Unassembled WGS sequence"/>
</dbReference>
<dbReference type="Pfam" id="PF00651">
    <property type="entry name" value="BTB"/>
    <property type="match status" value="1"/>
</dbReference>
<evidence type="ECO:0000259" key="1">
    <source>
        <dbReference type="PROSITE" id="PS50097"/>
    </source>
</evidence>
<gene>
    <name evidence="2" type="ORF">AVEN_125155_1</name>
    <name evidence="3" type="ORF">AVEN_25714_1</name>
    <name evidence="4" type="ORF">AVEN_7053_1</name>
</gene>
<proteinExistence type="predicted"/>
<dbReference type="OrthoDB" id="6436715at2759"/>
<dbReference type="EMBL" id="BGPR01027625">
    <property type="protein sequence ID" value="GBN98283.1"/>
    <property type="molecule type" value="Genomic_DNA"/>
</dbReference>
<dbReference type="SUPFAM" id="SSF54695">
    <property type="entry name" value="POZ domain"/>
    <property type="match status" value="1"/>
</dbReference>
<evidence type="ECO:0000313" key="3">
    <source>
        <dbReference type="EMBL" id="GBN98277.1"/>
    </source>
</evidence>
<organism evidence="4 5">
    <name type="scientific">Araneus ventricosus</name>
    <name type="common">Orbweaver spider</name>
    <name type="synonym">Epeira ventricosa</name>
    <dbReference type="NCBI Taxonomy" id="182803"/>
    <lineage>
        <taxon>Eukaryota</taxon>
        <taxon>Metazoa</taxon>
        <taxon>Ecdysozoa</taxon>
        <taxon>Arthropoda</taxon>
        <taxon>Chelicerata</taxon>
        <taxon>Arachnida</taxon>
        <taxon>Araneae</taxon>
        <taxon>Araneomorphae</taxon>
        <taxon>Entelegynae</taxon>
        <taxon>Araneoidea</taxon>
        <taxon>Araneidae</taxon>
        <taxon>Araneus</taxon>
    </lineage>
</organism>
<dbReference type="Gene3D" id="3.30.710.10">
    <property type="entry name" value="Potassium Channel Kv1.1, Chain A"/>
    <property type="match status" value="1"/>
</dbReference>
<reference evidence="4 5" key="1">
    <citation type="journal article" date="2019" name="Sci. Rep.">
        <title>Orb-weaving spider Araneus ventricosus genome elucidates the spidroin gene catalogue.</title>
        <authorList>
            <person name="Kono N."/>
            <person name="Nakamura H."/>
            <person name="Ohtoshi R."/>
            <person name="Moran D.A.P."/>
            <person name="Shinohara A."/>
            <person name="Yoshida Y."/>
            <person name="Fujiwara M."/>
            <person name="Mori M."/>
            <person name="Tomita M."/>
            <person name="Arakawa K."/>
        </authorList>
    </citation>
    <scope>NUCLEOTIDE SEQUENCE [LARGE SCALE GENOMIC DNA]</scope>
</reference>
<protein>
    <recommendedName>
        <fullName evidence="1">BTB domain-containing protein</fullName>
    </recommendedName>
</protein>
<dbReference type="PROSITE" id="PS50097">
    <property type="entry name" value="BTB"/>
    <property type="match status" value="1"/>
</dbReference>
<dbReference type="AlphaFoldDB" id="A0A4Y2TES1"/>
<evidence type="ECO:0000313" key="2">
    <source>
        <dbReference type="EMBL" id="GBN96863.1"/>
    </source>
</evidence>